<comment type="caution">
    <text evidence="1">The sequence shown here is derived from an EMBL/GenBank/DDBJ whole genome shotgun (WGS) entry which is preliminary data.</text>
</comment>
<keyword evidence="2" id="KW-1185">Reference proteome</keyword>
<sequence length="264" mass="30123">MKDIAIITLHGMGEVKPKYFEELETNLSKKLGADWSRVSFQNIQYAPILQTPQDELWLHMTTNPKNDLDFRKLRKFLLFGFGDAGTIGYSAHRNKAKYIEVQQEIEAKLSSAYQELGGCKPVIIIAQSLGGQVISNYLWDAEKNLNLFSTPLTGSEDEQNFKRLTSCENLITTGCNIPLFSAGLTERKSFSKPTPQFKWDNYYDADDVLGWPLRQLGIDYHELVEDHEVTVGNMLNAWHPYSHGEYWDDKDVINPIVDAIKSKL</sequence>
<dbReference type="Gene3D" id="3.40.50.1820">
    <property type="entry name" value="alpha/beta hydrolase"/>
    <property type="match status" value="1"/>
</dbReference>
<dbReference type="RefSeq" id="WP_284296601.1">
    <property type="nucleotide sequence ID" value="NZ_BSSV01000002.1"/>
</dbReference>
<gene>
    <name evidence="1" type="ORF">tloyanaT_11610</name>
</gene>
<organism evidence="1 2">
    <name type="scientific">Thalassotalea loyana</name>
    <dbReference type="NCBI Taxonomy" id="280483"/>
    <lineage>
        <taxon>Bacteria</taxon>
        <taxon>Pseudomonadati</taxon>
        <taxon>Pseudomonadota</taxon>
        <taxon>Gammaproteobacteria</taxon>
        <taxon>Alteromonadales</taxon>
        <taxon>Colwelliaceae</taxon>
        <taxon>Thalassotalea</taxon>
    </lineage>
</organism>
<name>A0ABQ6HBJ2_9GAMM</name>
<dbReference type="EMBL" id="BSSV01000002">
    <property type="protein sequence ID" value="GLX84909.1"/>
    <property type="molecule type" value="Genomic_DNA"/>
</dbReference>
<evidence type="ECO:0000313" key="2">
    <source>
        <dbReference type="Proteomes" id="UP001157134"/>
    </source>
</evidence>
<proteinExistence type="predicted"/>
<dbReference type="Proteomes" id="UP001157134">
    <property type="component" value="Unassembled WGS sequence"/>
</dbReference>
<protein>
    <recommendedName>
        <fullName evidence="3">Alpha/beta hydrolase</fullName>
    </recommendedName>
</protein>
<evidence type="ECO:0000313" key="1">
    <source>
        <dbReference type="EMBL" id="GLX84909.1"/>
    </source>
</evidence>
<dbReference type="SUPFAM" id="SSF53474">
    <property type="entry name" value="alpha/beta-Hydrolases"/>
    <property type="match status" value="1"/>
</dbReference>
<reference evidence="1 2" key="1">
    <citation type="submission" date="2023-03" db="EMBL/GenBank/DDBJ databases">
        <title>Thalassotalea loyana LMG 22536T draft genome sequence.</title>
        <authorList>
            <person name="Sawabe T."/>
        </authorList>
    </citation>
    <scope>NUCLEOTIDE SEQUENCE [LARGE SCALE GENOMIC DNA]</scope>
    <source>
        <strain evidence="1 2">LMG 22536</strain>
    </source>
</reference>
<evidence type="ECO:0008006" key="3">
    <source>
        <dbReference type="Google" id="ProtNLM"/>
    </source>
</evidence>
<accession>A0ABQ6HBJ2</accession>
<dbReference type="InterPro" id="IPR029058">
    <property type="entry name" value="AB_hydrolase_fold"/>
</dbReference>